<evidence type="ECO:0000313" key="3">
    <source>
        <dbReference type="Proteomes" id="UP000324517"/>
    </source>
</evidence>
<reference evidence="2 3" key="1">
    <citation type="submission" date="2019-08" db="EMBL/GenBank/DDBJ databases">
        <title>Bacillus genomes from the desert of Cuatro Cienegas, Coahuila.</title>
        <authorList>
            <person name="Olmedo-Alvarez G."/>
        </authorList>
    </citation>
    <scope>NUCLEOTIDE SEQUENCE [LARGE SCALE GENOMIC DNA]</scope>
    <source>
        <strain evidence="2 3">CH98b_3T</strain>
    </source>
</reference>
<accession>A0A5D4T7U9</accession>
<proteinExistence type="predicted"/>
<dbReference type="PANTHER" id="PTHR13538">
    <property type="entry name" value="N-ACETYLTRANSFERASE 6"/>
    <property type="match status" value="1"/>
</dbReference>
<dbReference type="Proteomes" id="UP000324517">
    <property type="component" value="Unassembled WGS sequence"/>
</dbReference>
<keyword evidence="2" id="KW-0808">Transferase</keyword>
<evidence type="ECO:0000313" key="2">
    <source>
        <dbReference type="EMBL" id="TYS71723.1"/>
    </source>
</evidence>
<gene>
    <name evidence="2" type="ORF">FZC75_11195</name>
</gene>
<dbReference type="InterPro" id="IPR039840">
    <property type="entry name" value="NAA80"/>
</dbReference>
<dbReference type="SUPFAM" id="SSF55729">
    <property type="entry name" value="Acyl-CoA N-acyltransferases (Nat)"/>
    <property type="match status" value="1"/>
</dbReference>
<dbReference type="PANTHER" id="PTHR13538:SF4">
    <property type="entry name" value="N-ALPHA-ACETYLTRANSFERASE 80"/>
    <property type="match status" value="1"/>
</dbReference>
<evidence type="ECO:0000259" key="1">
    <source>
        <dbReference type="PROSITE" id="PS51186"/>
    </source>
</evidence>
<comment type="caution">
    <text evidence="2">The sequence shown here is derived from an EMBL/GenBank/DDBJ whole genome shotgun (WGS) entry which is preliminary data.</text>
</comment>
<dbReference type="AlphaFoldDB" id="A0A5D4T7U9"/>
<dbReference type="OrthoDB" id="9789053at2"/>
<organism evidence="2 3">
    <name type="scientific">Sutcliffiella horikoshii</name>
    <dbReference type="NCBI Taxonomy" id="79883"/>
    <lineage>
        <taxon>Bacteria</taxon>
        <taxon>Bacillati</taxon>
        <taxon>Bacillota</taxon>
        <taxon>Bacilli</taxon>
        <taxon>Bacillales</taxon>
        <taxon>Bacillaceae</taxon>
        <taxon>Sutcliffiella</taxon>
    </lineage>
</organism>
<dbReference type="RefSeq" id="WP_148979379.1">
    <property type="nucleotide sequence ID" value="NZ_JBNILM010000007.1"/>
</dbReference>
<dbReference type="InterPro" id="IPR000182">
    <property type="entry name" value="GNAT_dom"/>
</dbReference>
<name>A0A5D4T7U9_9BACI</name>
<dbReference type="InterPro" id="IPR016181">
    <property type="entry name" value="Acyl_CoA_acyltransferase"/>
</dbReference>
<dbReference type="GO" id="GO:0005737">
    <property type="term" value="C:cytoplasm"/>
    <property type="evidence" value="ECO:0007669"/>
    <property type="project" value="TreeGrafter"/>
</dbReference>
<dbReference type="GO" id="GO:1905502">
    <property type="term" value="F:acetyl-CoA binding"/>
    <property type="evidence" value="ECO:0007669"/>
    <property type="project" value="TreeGrafter"/>
</dbReference>
<dbReference type="Gene3D" id="3.40.630.30">
    <property type="match status" value="1"/>
</dbReference>
<sequence>MKIDFLANHPDKKKVVAEMIYEEFVVKTDSVMQFEDVVKYFSNTHKTIFPITLVAIEDDECLGTVSILENDLKIRRMYKPWLASLYTKPEYRSKGVGQLLVCKTLEVVKELGFSELYLRTEDTSEYYRKRGWTFIETVSDDKYEEIHVFSISVNCN</sequence>
<dbReference type="CDD" id="cd04301">
    <property type="entry name" value="NAT_SF"/>
    <property type="match status" value="1"/>
</dbReference>
<dbReference type="EMBL" id="VTET01000005">
    <property type="protein sequence ID" value="TYS71723.1"/>
    <property type="molecule type" value="Genomic_DNA"/>
</dbReference>
<protein>
    <submittedName>
        <fullName evidence="2">GNAT family N-acetyltransferase</fullName>
    </submittedName>
</protein>
<dbReference type="GO" id="GO:0008080">
    <property type="term" value="F:N-acetyltransferase activity"/>
    <property type="evidence" value="ECO:0007669"/>
    <property type="project" value="InterPro"/>
</dbReference>
<dbReference type="Pfam" id="PF00583">
    <property type="entry name" value="Acetyltransf_1"/>
    <property type="match status" value="1"/>
</dbReference>
<feature type="domain" description="N-acetyltransferase" evidence="1">
    <location>
        <begin position="3"/>
        <end position="156"/>
    </location>
</feature>
<dbReference type="PROSITE" id="PS51186">
    <property type="entry name" value="GNAT"/>
    <property type="match status" value="1"/>
</dbReference>